<reference evidence="3 4" key="1">
    <citation type="journal article" date="2023" name="Insect Mol. Biol.">
        <title>Genome sequencing provides insights into the evolution of gene families encoding plant cell wall-degrading enzymes in longhorned beetles.</title>
        <authorList>
            <person name="Shin N.R."/>
            <person name="Okamura Y."/>
            <person name="Kirsch R."/>
            <person name="Pauchet Y."/>
        </authorList>
    </citation>
    <scope>NUCLEOTIDE SEQUENCE [LARGE SCALE GENOMIC DNA]</scope>
    <source>
        <strain evidence="3">EAD_L_NR</strain>
    </source>
</reference>
<evidence type="ECO:0000313" key="3">
    <source>
        <dbReference type="EMBL" id="KAJ8924165.1"/>
    </source>
</evidence>
<feature type="chain" id="PRO_5043485371" evidence="2">
    <location>
        <begin position="17"/>
        <end position="138"/>
    </location>
</feature>
<protein>
    <submittedName>
        <fullName evidence="3">Uncharacterized protein</fullName>
    </submittedName>
</protein>
<dbReference type="GO" id="GO:0005549">
    <property type="term" value="F:odorant binding"/>
    <property type="evidence" value="ECO:0007669"/>
    <property type="project" value="InterPro"/>
</dbReference>
<keyword evidence="4" id="KW-1185">Reference proteome</keyword>
<dbReference type="GO" id="GO:0005615">
    <property type="term" value="C:extracellular space"/>
    <property type="evidence" value="ECO:0007669"/>
    <property type="project" value="TreeGrafter"/>
</dbReference>
<feature type="signal peptide" evidence="2">
    <location>
        <begin position="1"/>
        <end position="16"/>
    </location>
</feature>
<dbReference type="InterPro" id="IPR006170">
    <property type="entry name" value="PBP/GOBP"/>
</dbReference>
<dbReference type="Pfam" id="PF01395">
    <property type="entry name" value="PBP_GOBP"/>
    <property type="match status" value="1"/>
</dbReference>
<accession>A0AAV8WD66</accession>
<dbReference type="Gene3D" id="1.10.238.20">
    <property type="entry name" value="Pheromone/general odorant binding protein domain"/>
    <property type="match status" value="1"/>
</dbReference>
<keyword evidence="1 2" id="KW-0732">Signal</keyword>
<dbReference type="EMBL" id="JANEYG010000003">
    <property type="protein sequence ID" value="KAJ8924165.1"/>
    <property type="molecule type" value="Genomic_DNA"/>
</dbReference>
<evidence type="ECO:0000313" key="4">
    <source>
        <dbReference type="Proteomes" id="UP001159042"/>
    </source>
</evidence>
<evidence type="ECO:0000256" key="2">
    <source>
        <dbReference type="SAM" id="SignalP"/>
    </source>
</evidence>
<comment type="caution">
    <text evidence="3">The sequence shown here is derived from an EMBL/GenBank/DDBJ whole genome shotgun (WGS) entry which is preliminary data.</text>
</comment>
<organism evidence="3 4">
    <name type="scientific">Exocentrus adspersus</name>
    <dbReference type="NCBI Taxonomy" id="1586481"/>
    <lineage>
        <taxon>Eukaryota</taxon>
        <taxon>Metazoa</taxon>
        <taxon>Ecdysozoa</taxon>
        <taxon>Arthropoda</taxon>
        <taxon>Hexapoda</taxon>
        <taxon>Insecta</taxon>
        <taxon>Pterygota</taxon>
        <taxon>Neoptera</taxon>
        <taxon>Endopterygota</taxon>
        <taxon>Coleoptera</taxon>
        <taxon>Polyphaga</taxon>
        <taxon>Cucujiformia</taxon>
        <taxon>Chrysomeloidea</taxon>
        <taxon>Cerambycidae</taxon>
        <taxon>Lamiinae</taxon>
        <taxon>Acanthocinini</taxon>
        <taxon>Exocentrus</taxon>
    </lineage>
</organism>
<dbReference type="GO" id="GO:0007608">
    <property type="term" value="P:sensory perception of smell"/>
    <property type="evidence" value="ECO:0007669"/>
    <property type="project" value="TreeGrafter"/>
</dbReference>
<gene>
    <name evidence="3" type="ORF">NQ315_006949</name>
</gene>
<proteinExistence type="predicted"/>
<sequence>MKIVFVVSALIALAASDHPERFLDLQADMEKFLEECSKETSLSHDEVNAYLVEDGSENDDKSSKYIMCFFKKRGVVDDDGNFDLDKAREAVKEYMKEVHAEDDAEALECVQEKDTAEDTGLALAKCVQKRRVELEHKK</sequence>
<dbReference type="InterPro" id="IPR036728">
    <property type="entry name" value="PBP_GOBP_sf"/>
</dbReference>
<dbReference type="SMART" id="SM00708">
    <property type="entry name" value="PhBP"/>
    <property type="match status" value="1"/>
</dbReference>
<dbReference type="Proteomes" id="UP001159042">
    <property type="component" value="Unassembled WGS sequence"/>
</dbReference>
<dbReference type="CDD" id="cd23992">
    <property type="entry name" value="PBP_GOBP"/>
    <property type="match status" value="1"/>
</dbReference>
<name>A0AAV8WD66_9CUCU</name>
<dbReference type="SUPFAM" id="SSF47565">
    <property type="entry name" value="Insect pheromone/odorant-binding proteins"/>
    <property type="match status" value="1"/>
</dbReference>
<dbReference type="AlphaFoldDB" id="A0AAV8WD66"/>
<dbReference type="PANTHER" id="PTHR11857">
    <property type="entry name" value="ODORANT BINDING PROTEIN-RELATED"/>
    <property type="match status" value="1"/>
</dbReference>
<evidence type="ECO:0000256" key="1">
    <source>
        <dbReference type="ARBA" id="ARBA00022729"/>
    </source>
</evidence>